<dbReference type="HOGENOM" id="CLU_1997396_0_0_4"/>
<organism evidence="2 3">
    <name type="scientific">Neisseria shayeganii 871</name>
    <dbReference type="NCBI Taxonomy" id="1032488"/>
    <lineage>
        <taxon>Bacteria</taxon>
        <taxon>Pseudomonadati</taxon>
        <taxon>Pseudomonadota</taxon>
        <taxon>Betaproteobacteria</taxon>
        <taxon>Neisseriales</taxon>
        <taxon>Neisseriaceae</taxon>
        <taxon>Neisseria</taxon>
    </lineage>
</organism>
<name>G4CHB1_9NEIS</name>
<evidence type="ECO:0000313" key="2">
    <source>
        <dbReference type="EMBL" id="EGY52821.1"/>
    </source>
</evidence>
<dbReference type="AlphaFoldDB" id="G4CHB1"/>
<accession>G4CHB1</accession>
<comment type="caution">
    <text evidence="2">The sequence shown here is derived from an EMBL/GenBank/DDBJ whole genome shotgun (WGS) entry which is preliminary data.</text>
</comment>
<dbReference type="EMBL" id="AGAY01000034">
    <property type="protein sequence ID" value="EGY52821.1"/>
    <property type="molecule type" value="Genomic_DNA"/>
</dbReference>
<dbReference type="PANTHER" id="PTHR35604:SF2">
    <property type="entry name" value="TRANSPOSASE INSH FOR INSERTION SEQUENCE ELEMENT IS5A-RELATED"/>
    <property type="match status" value="1"/>
</dbReference>
<dbReference type="PATRIC" id="fig|1032488.3.peg.937"/>
<evidence type="ECO:0008006" key="4">
    <source>
        <dbReference type="Google" id="ProtNLM"/>
    </source>
</evidence>
<dbReference type="Proteomes" id="UP000003019">
    <property type="component" value="Unassembled WGS sequence"/>
</dbReference>
<reference evidence="2 3" key="1">
    <citation type="submission" date="2011-05" db="EMBL/GenBank/DDBJ databases">
        <authorList>
            <person name="Muzny D."/>
            <person name="Qin X."/>
            <person name="Deng J."/>
            <person name="Jiang H."/>
            <person name="Liu Y."/>
            <person name="Qu J."/>
            <person name="Song X.-Z."/>
            <person name="Zhang L."/>
            <person name="Thornton R."/>
            <person name="Coyle M."/>
            <person name="Francisco L."/>
            <person name="Jackson L."/>
            <person name="Javaid M."/>
            <person name="Korchina V."/>
            <person name="Kovar C."/>
            <person name="Mata R."/>
            <person name="Mathew T."/>
            <person name="Ngo R."/>
            <person name="Nguyen L."/>
            <person name="Nguyen N."/>
            <person name="Okwuonu G."/>
            <person name="Ongeri F."/>
            <person name="Pham C."/>
            <person name="Simmons D."/>
            <person name="Wilczek-Boney K."/>
            <person name="Hale W."/>
            <person name="Jakkamsetti A."/>
            <person name="Pham P."/>
            <person name="Ruth R."/>
            <person name="San Lucas F."/>
            <person name="Warren J."/>
            <person name="Zhang J."/>
            <person name="Zhao Z."/>
            <person name="Zhou C."/>
            <person name="Zhu D."/>
            <person name="Lee S."/>
            <person name="Bess C."/>
            <person name="Blankenburg K."/>
            <person name="Forbes L."/>
            <person name="Fu Q."/>
            <person name="Gubbala S."/>
            <person name="Hirani K."/>
            <person name="Jayaseelan J.C."/>
            <person name="Lara F."/>
            <person name="Munidasa M."/>
            <person name="Palculict T."/>
            <person name="Patil S."/>
            <person name="Pu L.-L."/>
            <person name="Saada N."/>
            <person name="Tang L."/>
            <person name="Weissenberger G."/>
            <person name="Zhu Y."/>
            <person name="Hemphill L."/>
            <person name="Shang Y."/>
            <person name="Youmans B."/>
            <person name="Ayvaz T."/>
            <person name="Ross M."/>
            <person name="Santibanez J."/>
            <person name="Aqrawi P."/>
            <person name="Gross S."/>
            <person name="Joshi V."/>
            <person name="Fowler G."/>
            <person name="Nazareth L."/>
            <person name="Reid J."/>
            <person name="Worley K."/>
            <person name="Petrosino J."/>
            <person name="Highlander S."/>
            <person name="Gibbs R."/>
        </authorList>
    </citation>
    <scope>NUCLEOTIDE SEQUENCE [LARGE SCALE GENOMIC DNA]</scope>
    <source>
        <strain evidence="2 3">871</strain>
    </source>
</reference>
<keyword evidence="3" id="KW-1185">Reference proteome</keyword>
<protein>
    <recommendedName>
        <fullName evidence="4">Transposase</fullName>
    </recommendedName>
</protein>
<dbReference type="PANTHER" id="PTHR35604">
    <property type="entry name" value="TRANSPOSASE INSH FOR INSERTION SEQUENCE ELEMENT IS5A-RELATED"/>
    <property type="match status" value="1"/>
</dbReference>
<feature type="compositionally biased region" description="Basic and acidic residues" evidence="1">
    <location>
        <begin position="108"/>
        <end position="119"/>
    </location>
</feature>
<evidence type="ECO:0000256" key="1">
    <source>
        <dbReference type="SAM" id="MobiDB-lite"/>
    </source>
</evidence>
<feature type="region of interest" description="Disordered" evidence="1">
    <location>
        <begin position="86"/>
        <end position="125"/>
    </location>
</feature>
<sequence>HECAEVFCFLGGLACYCKGSSLITRIDFQRCCRFDDFRILDHTILCRFHNWLAPDDTLARLLAWMNRQFTQKKLTIEQAAAAVIDTTGDKQHQAIEVDDNGQISRETTTSKDPEVDQKRRSLPSR</sequence>
<feature type="non-terminal residue" evidence="2">
    <location>
        <position position="1"/>
    </location>
</feature>
<proteinExistence type="predicted"/>
<evidence type="ECO:0000313" key="3">
    <source>
        <dbReference type="Proteomes" id="UP000003019"/>
    </source>
</evidence>
<gene>
    <name evidence="2" type="ORF">HMPREF9371_1000</name>
</gene>